<reference evidence="1 2" key="1">
    <citation type="submission" date="2014-08" db="EMBL/GenBank/DDBJ databases">
        <title>Porphyromonas canoris strain:OH2762 Genome sequencing.</title>
        <authorList>
            <person name="Wallis C."/>
            <person name="Deusch O."/>
            <person name="O'Flynn C."/>
            <person name="Davis I."/>
            <person name="Jospin G."/>
            <person name="Darling A.E."/>
            <person name="Coil D.A."/>
            <person name="Alexiev A."/>
            <person name="Horsfall A."/>
            <person name="Kirkwood N."/>
            <person name="Harris S."/>
            <person name="Eisen J.A."/>
        </authorList>
    </citation>
    <scope>NUCLEOTIDE SEQUENCE [LARGE SCALE GENOMIC DNA]</scope>
    <source>
        <strain evidence="2">COT-108 OH2762</strain>
    </source>
</reference>
<dbReference type="InterPro" id="IPR016024">
    <property type="entry name" value="ARM-type_fold"/>
</dbReference>
<protein>
    <submittedName>
        <fullName evidence="1">DNA alkylation repair protein</fullName>
    </submittedName>
</protein>
<dbReference type="SUPFAM" id="SSF48371">
    <property type="entry name" value="ARM repeat"/>
    <property type="match status" value="1"/>
</dbReference>
<dbReference type="InterPro" id="IPR014825">
    <property type="entry name" value="DNA_alkylation"/>
</dbReference>
<dbReference type="RefSeq" id="WP_036789014.1">
    <property type="nucleotide sequence ID" value="NZ_JQZV01000003.1"/>
</dbReference>
<organism evidence="1 2">
    <name type="scientific">Porphyromonas canoris</name>
    <dbReference type="NCBI Taxonomy" id="36875"/>
    <lineage>
        <taxon>Bacteria</taxon>
        <taxon>Pseudomonadati</taxon>
        <taxon>Bacteroidota</taxon>
        <taxon>Bacteroidia</taxon>
        <taxon>Bacteroidales</taxon>
        <taxon>Porphyromonadaceae</taxon>
        <taxon>Porphyromonas</taxon>
    </lineage>
</organism>
<keyword evidence="2" id="KW-1185">Reference proteome</keyword>
<name>A0ABR4XMC5_9PORP</name>
<dbReference type="Gene3D" id="1.25.40.290">
    <property type="entry name" value="ARM repeat domains"/>
    <property type="match status" value="1"/>
</dbReference>
<proteinExistence type="predicted"/>
<dbReference type="Pfam" id="PF08713">
    <property type="entry name" value="DNA_alkylation"/>
    <property type="match status" value="1"/>
</dbReference>
<dbReference type="EMBL" id="JQZV01000003">
    <property type="protein sequence ID" value="KGN93261.1"/>
    <property type="molecule type" value="Genomic_DNA"/>
</dbReference>
<gene>
    <name evidence="1" type="ORF">HQ43_00980</name>
</gene>
<evidence type="ECO:0000313" key="2">
    <source>
        <dbReference type="Proteomes" id="UP000030101"/>
    </source>
</evidence>
<comment type="caution">
    <text evidence="1">The sequence shown here is derived from an EMBL/GenBank/DDBJ whole genome shotgun (WGS) entry which is preliminary data.</text>
</comment>
<accession>A0ABR4XMC5</accession>
<dbReference type="Proteomes" id="UP000030101">
    <property type="component" value="Unassembled WGS sequence"/>
</dbReference>
<sequence>MAKKLKEYYNQEYCLFLGHKIASVYPPFDTGKFINLVSQRLEFLEFNDRQILIATALKACLPESYEQTLSIFIRILGPEVEGSLGMFSEGWWLWPVGKFVELYGDTHFEPSTAFSKELTKRFTGEYCMRPILIRFPEKTMRLMLEWSKDEHQRVRRLASECLRIYLPWSKKTDVALRHFDLYREILSNLRNDPDKTIQKSVANNLNDLYKADPLKFEQIITDWESPDMTKACAWIIKHASRTKNKDAMCSSCEER</sequence>
<evidence type="ECO:0000313" key="1">
    <source>
        <dbReference type="EMBL" id="KGN93261.1"/>
    </source>
</evidence>